<dbReference type="AlphaFoldDB" id="A0A921INZ0"/>
<dbReference type="Proteomes" id="UP000746751">
    <property type="component" value="Unassembled WGS sequence"/>
</dbReference>
<proteinExistence type="predicted"/>
<organism evidence="1 2">
    <name type="scientific">Collinsella ihumii</name>
    <dbReference type="NCBI Taxonomy" id="1720204"/>
    <lineage>
        <taxon>Bacteria</taxon>
        <taxon>Bacillati</taxon>
        <taxon>Actinomycetota</taxon>
        <taxon>Coriobacteriia</taxon>
        <taxon>Coriobacteriales</taxon>
        <taxon>Coriobacteriaceae</taxon>
        <taxon>Collinsella</taxon>
    </lineage>
</organism>
<name>A0A921INZ0_9ACTN</name>
<dbReference type="EMBL" id="DYVF01000019">
    <property type="protein sequence ID" value="HJG30184.1"/>
    <property type="molecule type" value="Genomic_DNA"/>
</dbReference>
<reference evidence="1" key="2">
    <citation type="submission" date="2021-09" db="EMBL/GenBank/DDBJ databases">
        <authorList>
            <person name="Gilroy R."/>
        </authorList>
    </citation>
    <scope>NUCLEOTIDE SEQUENCE</scope>
    <source>
        <strain evidence="1">ChiGjej2B2-7701</strain>
    </source>
</reference>
<accession>A0A921INZ0</accession>
<comment type="caution">
    <text evidence="1">The sequence shown here is derived from an EMBL/GenBank/DDBJ whole genome shotgun (WGS) entry which is preliminary data.</text>
</comment>
<gene>
    <name evidence="1" type="ORF">K8U80_02180</name>
</gene>
<reference evidence="1" key="1">
    <citation type="journal article" date="2021" name="PeerJ">
        <title>Extensive microbial diversity within the chicken gut microbiome revealed by metagenomics and culture.</title>
        <authorList>
            <person name="Gilroy R."/>
            <person name="Ravi A."/>
            <person name="Getino M."/>
            <person name="Pursley I."/>
            <person name="Horton D.L."/>
            <person name="Alikhan N.F."/>
            <person name="Baker D."/>
            <person name="Gharbi K."/>
            <person name="Hall N."/>
            <person name="Watson M."/>
            <person name="Adriaenssens E.M."/>
            <person name="Foster-Nyarko E."/>
            <person name="Jarju S."/>
            <person name="Secka A."/>
            <person name="Antonio M."/>
            <person name="Oren A."/>
            <person name="Chaudhuri R.R."/>
            <person name="La Ragione R."/>
            <person name="Hildebrand F."/>
            <person name="Pallen M.J."/>
        </authorList>
    </citation>
    <scope>NUCLEOTIDE SEQUENCE</scope>
    <source>
        <strain evidence="1">ChiGjej2B2-7701</strain>
    </source>
</reference>
<protein>
    <submittedName>
        <fullName evidence="1">Uncharacterized protein</fullName>
    </submittedName>
</protein>
<sequence length="73" mass="7578">MAEREMKVNGAIQLSDEELSEVSGGFHALDGRGGRLATTTMHCPGCGYTTTRVGTPTVPVACPRCGAVLEAIV</sequence>
<evidence type="ECO:0000313" key="2">
    <source>
        <dbReference type="Proteomes" id="UP000746751"/>
    </source>
</evidence>
<evidence type="ECO:0000313" key="1">
    <source>
        <dbReference type="EMBL" id="HJG30184.1"/>
    </source>
</evidence>